<accession>A0A0B6XAM6</accession>
<name>A0A0B6XAM6_XENBV</name>
<evidence type="ECO:0000256" key="1">
    <source>
        <dbReference type="SAM" id="MobiDB-lite"/>
    </source>
</evidence>
<evidence type="ECO:0000313" key="3">
    <source>
        <dbReference type="Proteomes" id="UP000032930"/>
    </source>
</evidence>
<protein>
    <submittedName>
        <fullName evidence="2">Uncharacterized protein</fullName>
    </submittedName>
</protein>
<feature type="region of interest" description="Disordered" evidence="1">
    <location>
        <begin position="17"/>
        <end position="42"/>
    </location>
</feature>
<proteinExistence type="predicted"/>
<evidence type="ECO:0000313" key="2">
    <source>
        <dbReference type="EMBL" id="CDM90216.1"/>
    </source>
</evidence>
<gene>
    <name evidence="2" type="ORF">XBW1_2859</name>
</gene>
<dbReference type="EMBL" id="FO818637">
    <property type="protein sequence ID" value="CDM90216.1"/>
    <property type="molecule type" value="Genomic_DNA"/>
</dbReference>
<reference evidence="2 3" key="1">
    <citation type="submission" date="2014-02" db="EMBL/GenBank/DDBJ databases">
        <authorList>
            <person name="Genoscope - CEA"/>
        </authorList>
    </citation>
    <scope>NUCLEOTIDE SEQUENCE [LARGE SCALE GENOMIC DNA]</scope>
    <source>
        <strain evidence="2 3">CS03</strain>
    </source>
</reference>
<dbReference type="AlphaFoldDB" id="A0A0B6XAM6"/>
<dbReference type="KEGG" id="xbv:XBW1_2859"/>
<sequence length="42" mass="4622">MRICRRQFGTASPINSITGATIAHPTDAHCSNGVEYEDERES</sequence>
<dbReference type="Proteomes" id="UP000032930">
    <property type="component" value="Chromosome"/>
</dbReference>
<organism evidence="2 3">
    <name type="scientific">Xenorhabdus bovienii</name>
    <name type="common">Xenorhabdus nematophila subsp. bovienii</name>
    <dbReference type="NCBI Taxonomy" id="40576"/>
    <lineage>
        <taxon>Bacteria</taxon>
        <taxon>Pseudomonadati</taxon>
        <taxon>Pseudomonadota</taxon>
        <taxon>Gammaproteobacteria</taxon>
        <taxon>Enterobacterales</taxon>
        <taxon>Morganellaceae</taxon>
        <taxon>Xenorhabdus</taxon>
    </lineage>
</organism>